<dbReference type="InterPro" id="IPR000582">
    <property type="entry name" value="Acyl-CoA-binding_protein"/>
</dbReference>
<comment type="caution">
    <text evidence="5">The sequence shown here is derived from an EMBL/GenBank/DDBJ whole genome shotgun (WGS) entry which is preliminary data.</text>
</comment>
<accession>A0ABQ6MIR7</accession>
<feature type="domain" description="SEC7" evidence="3">
    <location>
        <begin position="59"/>
        <end position="267"/>
    </location>
</feature>
<dbReference type="InterPro" id="IPR055251">
    <property type="entry name" value="SOS1_NGEF_PH"/>
</dbReference>
<dbReference type="InterPro" id="IPR000904">
    <property type="entry name" value="Sec7_dom"/>
</dbReference>
<dbReference type="InterPro" id="IPR035984">
    <property type="entry name" value="Acyl-CoA-binding_sf"/>
</dbReference>
<dbReference type="Pfam" id="PF01369">
    <property type="entry name" value="Sec7"/>
    <property type="match status" value="1"/>
</dbReference>
<dbReference type="Gene3D" id="1.10.220.20">
    <property type="match status" value="1"/>
</dbReference>
<dbReference type="Gene3D" id="1.20.80.10">
    <property type="match status" value="1"/>
</dbReference>
<dbReference type="InterPro" id="IPR023394">
    <property type="entry name" value="Sec7_C_sf"/>
</dbReference>
<dbReference type="SUPFAM" id="SSF50729">
    <property type="entry name" value="PH domain-like"/>
    <property type="match status" value="1"/>
</dbReference>
<dbReference type="PROSITE" id="PS50190">
    <property type="entry name" value="SEC7"/>
    <property type="match status" value="1"/>
</dbReference>
<dbReference type="SUPFAM" id="SSF48425">
    <property type="entry name" value="Sec7 domain"/>
    <property type="match status" value="1"/>
</dbReference>
<dbReference type="PROSITE" id="PS50003">
    <property type="entry name" value="PH_DOMAIN"/>
    <property type="match status" value="1"/>
</dbReference>
<gene>
    <name evidence="5" type="ORF">TeGR_g9017</name>
</gene>
<dbReference type="SMART" id="SM00222">
    <property type="entry name" value="Sec7"/>
    <property type="match status" value="1"/>
</dbReference>
<dbReference type="PANTHER" id="PTHR10663:SF375">
    <property type="entry name" value="LD29171P"/>
    <property type="match status" value="1"/>
</dbReference>
<dbReference type="InterPro" id="IPR014352">
    <property type="entry name" value="FERM/acyl-CoA-bd_prot_sf"/>
</dbReference>
<dbReference type="Gene3D" id="1.10.1000.11">
    <property type="entry name" value="Arf Nucleotide-binding Site Opener,domain 2"/>
    <property type="match status" value="1"/>
</dbReference>
<name>A0ABQ6MIR7_9STRA</name>
<reference evidence="5 6" key="1">
    <citation type="journal article" date="2023" name="Commun. Biol.">
        <title>Genome analysis of Parmales, the sister group of diatoms, reveals the evolutionary specialization of diatoms from phago-mixotrophs to photoautotrophs.</title>
        <authorList>
            <person name="Ban H."/>
            <person name="Sato S."/>
            <person name="Yoshikawa S."/>
            <person name="Yamada K."/>
            <person name="Nakamura Y."/>
            <person name="Ichinomiya M."/>
            <person name="Sato N."/>
            <person name="Blanc-Mathieu R."/>
            <person name="Endo H."/>
            <person name="Kuwata A."/>
            <person name="Ogata H."/>
        </authorList>
    </citation>
    <scope>NUCLEOTIDE SEQUENCE [LARGE SCALE GENOMIC DNA]</scope>
</reference>
<evidence type="ECO:0008006" key="7">
    <source>
        <dbReference type="Google" id="ProtNLM"/>
    </source>
</evidence>
<dbReference type="Gene3D" id="2.30.29.30">
    <property type="entry name" value="Pleckstrin-homology domain (PH domain)/Phosphotyrosine-binding domain (PTB)"/>
    <property type="match status" value="1"/>
</dbReference>
<dbReference type="InterPro" id="IPR001849">
    <property type="entry name" value="PH_domain"/>
</dbReference>
<feature type="domain" description="ACB" evidence="4">
    <location>
        <begin position="644"/>
        <end position="737"/>
    </location>
</feature>
<dbReference type="CDD" id="cd00171">
    <property type="entry name" value="Sec7"/>
    <property type="match status" value="1"/>
</dbReference>
<feature type="region of interest" description="Disordered" evidence="1">
    <location>
        <begin position="30"/>
        <end position="62"/>
    </location>
</feature>
<evidence type="ECO:0000256" key="1">
    <source>
        <dbReference type="SAM" id="MobiDB-lite"/>
    </source>
</evidence>
<proteinExistence type="predicted"/>
<dbReference type="PANTHER" id="PTHR10663">
    <property type="entry name" value="GUANYL-NUCLEOTIDE EXCHANGE FACTOR"/>
    <property type="match status" value="1"/>
</dbReference>
<dbReference type="SMART" id="SM00233">
    <property type="entry name" value="PH"/>
    <property type="match status" value="1"/>
</dbReference>
<keyword evidence="6" id="KW-1185">Reference proteome</keyword>
<dbReference type="InterPro" id="IPR035999">
    <property type="entry name" value="Sec7_dom_sf"/>
</dbReference>
<evidence type="ECO:0000313" key="6">
    <source>
        <dbReference type="Proteomes" id="UP001165060"/>
    </source>
</evidence>
<feature type="non-terminal residue" evidence="5">
    <location>
        <position position="1"/>
    </location>
</feature>
<evidence type="ECO:0000313" key="5">
    <source>
        <dbReference type="EMBL" id="GMI27263.1"/>
    </source>
</evidence>
<dbReference type="Pfam" id="PF22697">
    <property type="entry name" value="SOS1_NGEF_PH"/>
    <property type="match status" value="1"/>
</dbReference>
<protein>
    <recommendedName>
        <fullName evidence="7">SEC7 domain-containing protein</fullName>
    </recommendedName>
</protein>
<evidence type="ECO:0000259" key="2">
    <source>
        <dbReference type="PROSITE" id="PS50003"/>
    </source>
</evidence>
<dbReference type="Pfam" id="PF00887">
    <property type="entry name" value="ACBP"/>
    <property type="match status" value="1"/>
</dbReference>
<dbReference type="SUPFAM" id="SSF47027">
    <property type="entry name" value="Acyl-CoA binding protein"/>
    <property type="match status" value="1"/>
</dbReference>
<feature type="domain" description="PH" evidence="2">
    <location>
        <begin position="480"/>
        <end position="576"/>
    </location>
</feature>
<sequence length="1042" mass="116256">GGGRPARRDSWVGDNGSVITEVEVRPNGAVDVISRGTEARGSTPGSKRKSKSRNSVVFKQEEHQRTKETLSTAFKINEKKGLKKALNYLMACNFLANSPRDVSNFLRMYQTSLDTVLLGDYLGEGGVGTKEEEYWNLVRYHYVRAVSFESMDVEQGLRYFLTSCGFRLPGESQKIDRLMSTFAHCFWEDNSGDSQCCPFSHQDTIYLLAFAIIMLNTDLHKMSVDNNRRSRKRMTKQEFMNNLRGVDNAADLSKQYLGAIFDSIEAAPIEMNFATAAPTVDSLADADSSDRVSFKGLQNGVKGAGELLRGLALYDQPFLNIGTDTMLSSELVRFTFLAIWHHFHGIIAATLDAKDAAQTDLQTLLSCLDVLRYALSAASFLEMKRERIAFATQLSRVKALKKKEGGEEEGGFDDFKNETWYLDLELACERGEAEVAVQQVHLLIVDLRASMHDSKKRRELKAVVSRIMGGDFLLDDANREFIREGDLVKYCKNFRKKNYRFFLFSDRLVYGHLSTGSGMYKLHESLILGLMQISDVENTKKGLKFAIKHPRKSFIVGCPNQPLKGDWMQAIDQYIGEAVEKKQRLELYRLDYMEDADEEGGGAWKGEVADLSVGGIEIDAEGRGRMSFGAGEQEEEGGGGRESIDEVFHSALLFSSELLSEQGDEKGYADSMKLNLYSLFKQAKEGDAPQDDGKVGGEEGLAAMKLAAWRERRGLGQADAKKEYIELLTTISPGWDKRVAPRSLSSAPGPPARSLPDKLKIFAASFVLANLALQSQYSSARDFYDYRFTTSKDPDDLAGFYGSEAFMDIFCVLPFMGTLMMRGGEFDEEGAVHTTGFPGTMVVSMVFSDDDDEEGRTVWFNKRERFKDTEFARTDMPLYLLKHHVLVDLKAMFFGKPAAPAETEVVGPLKVTKEPSFLSTITEEEAIEVRKFVEEKLRKHVEEDIRRDREAAIRRHATILDRAEGGVGMGAANGGLQRRATIAMVRGEPEGGEGGGRERLGGTEAWEALRQTNNPAAYKEATMQAIARRQTRVDAPRTAGTK</sequence>
<dbReference type="PROSITE" id="PS51228">
    <property type="entry name" value="ACB_2"/>
    <property type="match status" value="1"/>
</dbReference>
<dbReference type="InterPro" id="IPR011993">
    <property type="entry name" value="PH-like_dom_sf"/>
</dbReference>
<dbReference type="EMBL" id="BRYB01002895">
    <property type="protein sequence ID" value="GMI27263.1"/>
    <property type="molecule type" value="Genomic_DNA"/>
</dbReference>
<evidence type="ECO:0000259" key="3">
    <source>
        <dbReference type="PROSITE" id="PS50190"/>
    </source>
</evidence>
<evidence type="ECO:0000259" key="4">
    <source>
        <dbReference type="PROSITE" id="PS51228"/>
    </source>
</evidence>
<organism evidence="5 6">
    <name type="scientific">Tetraparma gracilis</name>
    <dbReference type="NCBI Taxonomy" id="2962635"/>
    <lineage>
        <taxon>Eukaryota</taxon>
        <taxon>Sar</taxon>
        <taxon>Stramenopiles</taxon>
        <taxon>Ochrophyta</taxon>
        <taxon>Bolidophyceae</taxon>
        <taxon>Parmales</taxon>
        <taxon>Triparmaceae</taxon>
        <taxon>Tetraparma</taxon>
    </lineage>
</organism>
<dbReference type="Proteomes" id="UP001165060">
    <property type="component" value="Unassembled WGS sequence"/>
</dbReference>